<comment type="caution">
    <text evidence="1">The sequence shown here is derived from an EMBL/GenBank/DDBJ whole genome shotgun (WGS) entry which is preliminary data.</text>
</comment>
<dbReference type="Gene3D" id="3.30.70.1150">
    <property type="entry name" value="ACT-like. Chain A, domain 2"/>
    <property type="match status" value="1"/>
</dbReference>
<reference evidence="1" key="1">
    <citation type="submission" date="2019-03" db="EMBL/GenBank/DDBJ databases">
        <title>Lake Tanganyika Metagenome-Assembled Genomes (MAGs).</title>
        <authorList>
            <person name="Tran P."/>
        </authorList>
    </citation>
    <scope>NUCLEOTIDE SEQUENCE</scope>
    <source>
        <strain evidence="1">K_DeepCast_150m_m2_040</strain>
    </source>
</reference>
<evidence type="ECO:0000313" key="2">
    <source>
        <dbReference type="Proteomes" id="UP000779900"/>
    </source>
</evidence>
<dbReference type="Proteomes" id="UP000779900">
    <property type="component" value="Unassembled WGS sequence"/>
</dbReference>
<accession>A0A937XEQ7</accession>
<sequence length="82" mass="8903">MNCRTIMAVTISKRIAEAVKVQQMLTKHGCIIKLRVGLHEAGDVCADDGLVLLHLCGTKKEIAALKSDLNKIKGVKAKMMTV</sequence>
<dbReference type="InterPro" id="IPR045865">
    <property type="entry name" value="ACT-like_dom_sf"/>
</dbReference>
<dbReference type="InterPro" id="IPR027271">
    <property type="entry name" value="Acetolactate_synth/TF_NikR_C"/>
</dbReference>
<protein>
    <submittedName>
        <fullName evidence="1">Uncharacterized protein</fullName>
    </submittedName>
</protein>
<gene>
    <name evidence="1" type="ORF">FJY68_08210</name>
</gene>
<evidence type="ECO:0000313" key="1">
    <source>
        <dbReference type="EMBL" id="MBM3331817.1"/>
    </source>
</evidence>
<dbReference type="SUPFAM" id="SSF55021">
    <property type="entry name" value="ACT-like"/>
    <property type="match status" value="1"/>
</dbReference>
<proteinExistence type="predicted"/>
<dbReference type="EMBL" id="VGIR01000045">
    <property type="protein sequence ID" value="MBM3331817.1"/>
    <property type="molecule type" value="Genomic_DNA"/>
</dbReference>
<organism evidence="1 2">
    <name type="scientific">candidate division WOR-3 bacterium</name>
    <dbReference type="NCBI Taxonomy" id="2052148"/>
    <lineage>
        <taxon>Bacteria</taxon>
        <taxon>Bacteria division WOR-3</taxon>
    </lineage>
</organism>
<dbReference type="AlphaFoldDB" id="A0A937XEQ7"/>
<name>A0A937XEQ7_UNCW3</name>